<accession>A0AAD9D4U8</accession>
<evidence type="ECO:0000313" key="14">
    <source>
        <dbReference type="EMBL" id="KAK1732975.1"/>
    </source>
</evidence>
<evidence type="ECO:0000256" key="8">
    <source>
        <dbReference type="ARBA" id="ARBA00023004"/>
    </source>
</evidence>
<keyword evidence="5" id="KW-0479">Metal-binding</keyword>
<feature type="region of interest" description="Disordered" evidence="11">
    <location>
        <begin position="70"/>
        <end position="122"/>
    </location>
</feature>
<comment type="subcellular location">
    <subcellularLocation>
        <location evidence="1">Membrane</location>
        <topology evidence="1">Multi-pass membrane protein</topology>
    </subcellularLocation>
</comment>
<dbReference type="Pfam" id="PF00487">
    <property type="entry name" value="FA_desaturase"/>
    <property type="match status" value="1"/>
</dbReference>
<dbReference type="PANTHER" id="PTHR19353">
    <property type="entry name" value="FATTY ACID DESATURASE 2"/>
    <property type="match status" value="1"/>
</dbReference>
<dbReference type="PROSITE" id="PS00191">
    <property type="entry name" value="CYTOCHROME_B5_1"/>
    <property type="match status" value="1"/>
</dbReference>
<evidence type="ECO:0000256" key="1">
    <source>
        <dbReference type="ARBA" id="ARBA00004141"/>
    </source>
</evidence>
<keyword evidence="7 14" id="KW-0560">Oxidoreductase</keyword>
<dbReference type="GO" id="GO:0020037">
    <property type="term" value="F:heme binding"/>
    <property type="evidence" value="ECO:0007669"/>
    <property type="project" value="InterPro"/>
</dbReference>
<feature type="transmembrane region" description="Helical" evidence="12">
    <location>
        <begin position="290"/>
        <end position="309"/>
    </location>
</feature>
<dbReference type="GO" id="GO:0006629">
    <property type="term" value="P:lipid metabolic process"/>
    <property type="evidence" value="ECO:0007669"/>
    <property type="project" value="UniProtKB-KW"/>
</dbReference>
<keyword evidence="3" id="KW-0349">Heme</keyword>
<evidence type="ECO:0000256" key="4">
    <source>
        <dbReference type="ARBA" id="ARBA00022692"/>
    </source>
</evidence>
<keyword evidence="9" id="KW-0443">Lipid metabolism</keyword>
<dbReference type="InterPro" id="IPR012171">
    <property type="entry name" value="Fatty_acid_desaturase"/>
</dbReference>
<reference evidence="14" key="1">
    <citation type="submission" date="2023-06" db="EMBL/GenBank/DDBJ databases">
        <title>Survivors Of The Sea: Transcriptome response of Skeletonema marinoi to long-term dormancy.</title>
        <authorList>
            <person name="Pinder M.I.M."/>
            <person name="Kourtchenko O."/>
            <person name="Robertson E.K."/>
            <person name="Larsson T."/>
            <person name="Maumus F."/>
            <person name="Osuna-Cruz C.M."/>
            <person name="Vancaester E."/>
            <person name="Stenow R."/>
            <person name="Vandepoele K."/>
            <person name="Ploug H."/>
            <person name="Bruchert V."/>
            <person name="Godhe A."/>
            <person name="Topel M."/>
        </authorList>
    </citation>
    <scope>NUCLEOTIDE SEQUENCE</scope>
    <source>
        <strain evidence="14">R05AC</strain>
    </source>
</reference>
<dbReference type="AlphaFoldDB" id="A0AAD9D4U8"/>
<sequence>MANANVGCSNVLNAIIKEYSKFISTDHCFKLAVTILLCGVTLIWWAYGGSSSSSGGDLADDKNSILKEADLQSLQTEDPSDDSDIDDNDDDDENKSQQTTSSSASSTIAAHPTNNLHKPITKCPTREKARAQGLVLYNKHWYNVSKFIAHHPGGSELLEQYLGTDITHAFHVMHRNPKQIMKYRKPVRGATEEEMEELLQRRNEVSQEMFDEYQEGVMTKSHAADFFNRERFNLEAFEKDAGELYEDFTKAGYTKPTFGFVAQKTALVLMFLFLSVLCMKCASSDDHQSIIATTPLSYILPGIFLGLFWHQSGFLMHDAEHHNLIGNELVNDILGWLYGTVFLGVNGAWWREEHREHHAFLNAFDEAGFKDPQMKEDIWIQNANLIPFYGQELIHFLANFQHILFIPIIFFAGRIGIVVDSTLTERKFRPWTILGNVFHVLLHYAVLSQTSTPIRVYMAGACQFAVLSLQLLGNHHIKPWNNIHSASEGNFSVWQILCTQDFDTPIWFRWFYGGLNFHYSHHLFPTISREYFPITTPRIRSLCEKHGLPFIEVGFVECVTGMVTNMNEVKKEFAKHGAGTLSLVYG</sequence>
<dbReference type="CDD" id="cd03506">
    <property type="entry name" value="Delta6-FADS-like"/>
    <property type="match status" value="1"/>
</dbReference>
<keyword evidence="15" id="KW-1185">Reference proteome</keyword>
<feature type="compositionally biased region" description="Low complexity" evidence="11">
    <location>
        <begin position="96"/>
        <end position="110"/>
    </location>
</feature>
<dbReference type="InterPro" id="IPR001199">
    <property type="entry name" value="Cyt_B5-like_heme/steroid-bd"/>
</dbReference>
<evidence type="ECO:0000256" key="12">
    <source>
        <dbReference type="SAM" id="Phobius"/>
    </source>
</evidence>
<evidence type="ECO:0000256" key="7">
    <source>
        <dbReference type="ARBA" id="ARBA00023002"/>
    </source>
</evidence>
<evidence type="ECO:0000256" key="3">
    <source>
        <dbReference type="ARBA" id="ARBA00022617"/>
    </source>
</evidence>
<feature type="domain" description="Cytochrome b5 heme-binding" evidence="13">
    <location>
        <begin position="134"/>
        <end position="219"/>
    </location>
</feature>
<dbReference type="GO" id="GO:0016717">
    <property type="term" value="F:oxidoreductase activity, acting on paired donors, with oxidation of a pair of donors resulting in the reduction of molecular oxygen to two molecules of water"/>
    <property type="evidence" value="ECO:0007669"/>
    <property type="project" value="TreeGrafter"/>
</dbReference>
<dbReference type="Pfam" id="PF00173">
    <property type="entry name" value="Cyt-b5"/>
    <property type="match status" value="1"/>
</dbReference>
<dbReference type="InterPro" id="IPR005804">
    <property type="entry name" value="FA_desaturase_dom"/>
</dbReference>
<evidence type="ECO:0000256" key="11">
    <source>
        <dbReference type="SAM" id="MobiDB-lite"/>
    </source>
</evidence>
<dbReference type="GO" id="GO:0016020">
    <property type="term" value="C:membrane"/>
    <property type="evidence" value="ECO:0007669"/>
    <property type="project" value="UniProtKB-SubCell"/>
</dbReference>
<evidence type="ECO:0000259" key="13">
    <source>
        <dbReference type="PROSITE" id="PS50255"/>
    </source>
</evidence>
<dbReference type="EC" id="1.14.19.-" evidence="14"/>
<dbReference type="Proteomes" id="UP001224775">
    <property type="component" value="Unassembled WGS sequence"/>
</dbReference>
<gene>
    <name evidence="14" type="ORF">QTG54_016306</name>
</gene>
<feature type="transmembrane region" description="Helical" evidence="12">
    <location>
        <begin position="400"/>
        <end position="419"/>
    </location>
</feature>
<keyword evidence="8" id="KW-0408">Iron</keyword>
<comment type="caution">
    <text evidence="14">The sequence shown here is derived from an EMBL/GenBank/DDBJ whole genome shotgun (WGS) entry which is preliminary data.</text>
</comment>
<evidence type="ECO:0000256" key="9">
    <source>
        <dbReference type="ARBA" id="ARBA00023098"/>
    </source>
</evidence>
<organism evidence="14 15">
    <name type="scientific">Skeletonema marinoi</name>
    <dbReference type="NCBI Taxonomy" id="267567"/>
    <lineage>
        <taxon>Eukaryota</taxon>
        <taxon>Sar</taxon>
        <taxon>Stramenopiles</taxon>
        <taxon>Ochrophyta</taxon>
        <taxon>Bacillariophyta</taxon>
        <taxon>Coscinodiscophyceae</taxon>
        <taxon>Thalassiosirophycidae</taxon>
        <taxon>Thalassiosirales</taxon>
        <taxon>Skeletonemataceae</taxon>
        <taxon>Skeletonema</taxon>
        <taxon>Skeletonema marinoi-dohrnii complex</taxon>
    </lineage>
</organism>
<keyword evidence="4 12" id="KW-0812">Transmembrane</keyword>
<dbReference type="EMBL" id="JATAAI010000055">
    <property type="protein sequence ID" value="KAK1732975.1"/>
    <property type="molecule type" value="Genomic_DNA"/>
</dbReference>
<evidence type="ECO:0000256" key="6">
    <source>
        <dbReference type="ARBA" id="ARBA00022989"/>
    </source>
</evidence>
<dbReference type="SUPFAM" id="SSF55856">
    <property type="entry name" value="Cytochrome b5-like heme/steroid binding domain"/>
    <property type="match status" value="1"/>
</dbReference>
<protein>
    <submittedName>
        <fullName evidence="14">Fatty acid desaturase</fullName>
        <ecNumber evidence="14">1.14.19.-</ecNumber>
    </submittedName>
</protein>
<evidence type="ECO:0000256" key="10">
    <source>
        <dbReference type="ARBA" id="ARBA00023136"/>
    </source>
</evidence>
<dbReference type="Gene3D" id="3.10.120.10">
    <property type="entry name" value="Cytochrome b5-like heme/steroid binding domain"/>
    <property type="match status" value="1"/>
</dbReference>
<dbReference type="PANTHER" id="PTHR19353:SF88">
    <property type="entry name" value="DELTA(5) FATTY ACID DESATURASE FAT-4"/>
    <property type="match status" value="1"/>
</dbReference>
<evidence type="ECO:0000256" key="2">
    <source>
        <dbReference type="ARBA" id="ARBA00009295"/>
    </source>
</evidence>
<comment type="similarity">
    <text evidence="2">Belongs to the fatty acid desaturase type 1 family.</text>
</comment>
<dbReference type="GO" id="GO:0046872">
    <property type="term" value="F:metal ion binding"/>
    <property type="evidence" value="ECO:0007669"/>
    <property type="project" value="UniProtKB-KW"/>
</dbReference>
<dbReference type="PROSITE" id="PS50255">
    <property type="entry name" value="CYTOCHROME_B5_2"/>
    <property type="match status" value="1"/>
</dbReference>
<evidence type="ECO:0000256" key="5">
    <source>
        <dbReference type="ARBA" id="ARBA00022723"/>
    </source>
</evidence>
<proteinExistence type="inferred from homology"/>
<dbReference type="InterPro" id="IPR036400">
    <property type="entry name" value="Cyt_B5-like_heme/steroid_sf"/>
</dbReference>
<feature type="transmembrane region" description="Helical" evidence="12">
    <location>
        <begin position="258"/>
        <end position="278"/>
    </location>
</feature>
<evidence type="ECO:0000313" key="15">
    <source>
        <dbReference type="Proteomes" id="UP001224775"/>
    </source>
</evidence>
<name>A0AAD9D4U8_9STRA</name>
<feature type="transmembrane region" description="Helical" evidence="12">
    <location>
        <begin position="28"/>
        <end position="47"/>
    </location>
</feature>
<dbReference type="InterPro" id="IPR018506">
    <property type="entry name" value="Cyt_B5_heme-BS"/>
</dbReference>
<feature type="compositionally biased region" description="Acidic residues" evidence="11">
    <location>
        <begin position="78"/>
        <end position="93"/>
    </location>
</feature>
<feature type="transmembrane region" description="Helical" evidence="12">
    <location>
        <begin position="431"/>
        <end position="448"/>
    </location>
</feature>
<keyword evidence="10 12" id="KW-0472">Membrane</keyword>
<keyword evidence="6 12" id="KW-1133">Transmembrane helix</keyword>